<dbReference type="GO" id="GO:0005576">
    <property type="term" value="C:extracellular region"/>
    <property type="evidence" value="ECO:0007669"/>
    <property type="project" value="UniProtKB-SubCell"/>
</dbReference>
<evidence type="ECO:0000313" key="12">
    <source>
        <dbReference type="EMBL" id="KAG5679819.1"/>
    </source>
</evidence>
<evidence type="ECO:0000256" key="2">
    <source>
        <dbReference type="ARBA" id="ARBA00022525"/>
    </source>
</evidence>
<keyword evidence="7" id="KW-0325">Glycoprotein</keyword>
<keyword evidence="6" id="KW-1015">Disulfide bond</keyword>
<comment type="similarity">
    <text evidence="8">Belongs to the peptidase S1 family. CLIP subfamily.</text>
</comment>
<comment type="subcellular location">
    <subcellularLocation>
        <location evidence="1">Secreted</location>
    </subcellularLocation>
</comment>
<dbReference type="OrthoDB" id="6339452at2759"/>
<dbReference type="GO" id="GO:0045087">
    <property type="term" value="P:innate immune response"/>
    <property type="evidence" value="ECO:0007669"/>
    <property type="project" value="UniProtKB-KW"/>
</dbReference>
<dbReference type="SUPFAM" id="SSF50494">
    <property type="entry name" value="Trypsin-like serine proteases"/>
    <property type="match status" value="1"/>
</dbReference>
<dbReference type="PANTHER" id="PTHR24252:SF7">
    <property type="entry name" value="HYALIN"/>
    <property type="match status" value="1"/>
</dbReference>
<feature type="signal peptide" evidence="10">
    <location>
        <begin position="1"/>
        <end position="26"/>
    </location>
</feature>
<dbReference type="AlphaFoldDB" id="A0A9J6CDH3"/>
<dbReference type="InterPro" id="IPR018114">
    <property type="entry name" value="TRYPSIN_HIS"/>
</dbReference>
<dbReference type="FunFam" id="2.40.10.10:FF:000028">
    <property type="entry name" value="Serine protease easter"/>
    <property type="match status" value="1"/>
</dbReference>
<evidence type="ECO:0000256" key="5">
    <source>
        <dbReference type="ARBA" id="ARBA00022859"/>
    </source>
</evidence>
<dbReference type="InterPro" id="IPR033116">
    <property type="entry name" value="TRYPSIN_SER"/>
</dbReference>
<gene>
    <name evidence="12" type="ORF">PVAND_009357</name>
</gene>
<sequence>MILCLWNLTFQLLLTVGNLLLKNCDAVGEIACEKCQEYSKYVYVDEASPVLSASYSELDSISKCGIVETPLIVGGQRVNEIEFPHMAAIGYKSNEENISFKCGGSLISELYILTAAHCELVHEYGPPVAVKLGIIYIHDSGPNAQLIDIESFISHPQYQSAEKYFDIALIKLKSFVKFDEYVRPACVCQLTSEWNKAIAVGFGKTQYENDKGSPHLMKVLLSYVDRATCVATYQSYKLLKNGIIDSQFCAGERKGNKDSCQGDSGGPLQIVMSEPYCMYNIIGITSFGKFCGFANSYGVYTNVTSFIDFIESIVWTE</sequence>
<proteinExistence type="inferred from homology"/>
<dbReference type="PANTHER" id="PTHR24252">
    <property type="entry name" value="ACROSIN-RELATED"/>
    <property type="match status" value="1"/>
</dbReference>
<evidence type="ECO:0000256" key="8">
    <source>
        <dbReference type="ARBA" id="ARBA00024195"/>
    </source>
</evidence>
<evidence type="ECO:0000256" key="7">
    <source>
        <dbReference type="ARBA" id="ARBA00023180"/>
    </source>
</evidence>
<name>A0A9J6CDH3_POLVA</name>
<keyword evidence="9" id="KW-0378">Hydrolase</keyword>
<dbReference type="Proteomes" id="UP001107558">
    <property type="component" value="Chromosome 1"/>
</dbReference>
<accession>A0A9J6CDH3</accession>
<evidence type="ECO:0000256" key="1">
    <source>
        <dbReference type="ARBA" id="ARBA00004613"/>
    </source>
</evidence>
<dbReference type="Pfam" id="PF00089">
    <property type="entry name" value="Trypsin"/>
    <property type="match status" value="1"/>
</dbReference>
<dbReference type="PROSITE" id="PS00134">
    <property type="entry name" value="TRYPSIN_HIS"/>
    <property type="match status" value="1"/>
</dbReference>
<dbReference type="PRINTS" id="PR00722">
    <property type="entry name" value="CHYMOTRYPSIN"/>
</dbReference>
<dbReference type="PROSITE" id="PS50240">
    <property type="entry name" value="TRYPSIN_DOM"/>
    <property type="match status" value="1"/>
</dbReference>
<dbReference type="InterPro" id="IPR043504">
    <property type="entry name" value="Peptidase_S1_PA_chymotrypsin"/>
</dbReference>
<feature type="domain" description="Peptidase S1" evidence="11">
    <location>
        <begin position="72"/>
        <end position="315"/>
    </location>
</feature>
<organism evidence="12 13">
    <name type="scientific">Polypedilum vanderplanki</name>
    <name type="common">Sleeping chironomid midge</name>
    <dbReference type="NCBI Taxonomy" id="319348"/>
    <lineage>
        <taxon>Eukaryota</taxon>
        <taxon>Metazoa</taxon>
        <taxon>Ecdysozoa</taxon>
        <taxon>Arthropoda</taxon>
        <taxon>Hexapoda</taxon>
        <taxon>Insecta</taxon>
        <taxon>Pterygota</taxon>
        <taxon>Neoptera</taxon>
        <taxon>Endopterygota</taxon>
        <taxon>Diptera</taxon>
        <taxon>Nematocera</taxon>
        <taxon>Chironomoidea</taxon>
        <taxon>Chironomidae</taxon>
        <taxon>Chironominae</taxon>
        <taxon>Polypedilum</taxon>
        <taxon>Polypedilum</taxon>
    </lineage>
</organism>
<protein>
    <recommendedName>
        <fullName evidence="11">Peptidase S1 domain-containing protein</fullName>
    </recommendedName>
</protein>
<dbReference type="Gene3D" id="2.40.10.10">
    <property type="entry name" value="Trypsin-like serine proteases"/>
    <property type="match status" value="1"/>
</dbReference>
<evidence type="ECO:0000313" key="13">
    <source>
        <dbReference type="Proteomes" id="UP001107558"/>
    </source>
</evidence>
<dbReference type="InterPro" id="IPR009003">
    <property type="entry name" value="Peptidase_S1_PA"/>
</dbReference>
<keyword evidence="13" id="KW-1185">Reference proteome</keyword>
<keyword evidence="9" id="KW-0645">Protease</keyword>
<evidence type="ECO:0000256" key="4">
    <source>
        <dbReference type="ARBA" id="ARBA00022729"/>
    </source>
</evidence>
<keyword evidence="9" id="KW-0720">Serine protease</keyword>
<keyword evidence="3" id="KW-0399">Innate immunity</keyword>
<dbReference type="InterPro" id="IPR001254">
    <property type="entry name" value="Trypsin_dom"/>
</dbReference>
<dbReference type="GO" id="GO:0004252">
    <property type="term" value="F:serine-type endopeptidase activity"/>
    <property type="evidence" value="ECO:0007669"/>
    <property type="project" value="InterPro"/>
</dbReference>
<comment type="caution">
    <text evidence="12">The sequence shown here is derived from an EMBL/GenBank/DDBJ whole genome shotgun (WGS) entry which is preliminary data.</text>
</comment>
<evidence type="ECO:0000256" key="3">
    <source>
        <dbReference type="ARBA" id="ARBA00022588"/>
    </source>
</evidence>
<dbReference type="CDD" id="cd00190">
    <property type="entry name" value="Tryp_SPc"/>
    <property type="match status" value="1"/>
</dbReference>
<dbReference type="EMBL" id="JADBJN010000001">
    <property type="protein sequence ID" value="KAG5679819.1"/>
    <property type="molecule type" value="Genomic_DNA"/>
</dbReference>
<evidence type="ECO:0000256" key="10">
    <source>
        <dbReference type="SAM" id="SignalP"/>
    </source>
</evidence>
<keyword evidence="2" id="KW-0964">Secreted</keyword>
<dbReference type="PROSITE" id="PS00135">
    <property type="entry name" value="TRYPSIN_SER"/>
    <property type="match status" value="1"/>
</dbReference>
<evidence type="ECO:0000256" key="6">
    <source>
        <dbReference type="ARBA" id="ARBA00023157"/>
    </source>
</evidence>
<dbReference type="SMART" id="SM00020">
    <property type="entry name" value="Tryp_SPc"/>
    <property type="match status" value="1"/>
</dbReference>
<feature type="chain" id="PRO_5039935161" description="Peptidase S1 domain-containing protein" evidence="10">
    <location>
        <begin position="27"/>
        <end position="317"/>
    </location>
</feature>
<dbReference type="GO" id="GO:0006508">
    <property type="term" value="P:proteolysis"/>
    <property type="evidence" value="ECO:0007669"/>
    <property type="project" value="UniProtKB-KW"/>
</dbReference>
<reference evidence="12" key="1">
    <citation type="submission" date="2021-03" db="EMBL/GenBank/DDBJ databases">
        <title>Chromosome level genome of the anhydrobiotic midge Polypedilum vanderplanki.</title>
        <authorList>
            <person name="Yoshida Y."/>
            <person name="Kikawada T."/>
            <person name="Gusev O."/>
        </authorList>
    </citation>
    <scope>NUCLEOTIDE SEQUENCE</scope>
    <source>
        <strain evidence="12">NIAS01</strain>
        <tissue evidence="12">Whole body or cell culture</tissue>
    </source>
</reference>
<dbReference type="InterPro" id="IPR001314">
    <property type="entry name" value="Peptidase_S1A"/>
</dbReference>
<evidence type="ECO:0000259" key="11">
    <source>
        <dbReference type="PROSITE" id="PS50240"/>
    </source>
</evidence>
<dbReference type="FunFam" id="2.40.10.10:FF:000054">
    <property type="entry name" value="Complement C1r subcomponent"/>
    <property type="match status" value="1"/>
</dbReference>
<evidence type="ECO:0000256" key="9">
    <source>
        <dbReference type="RuleBase" id="RU363034"/>
    </source>
</evidence>
<keyword evidence="4 10" id="KW-0732">Signal</keyword>
<keyword evidence="5" id="KW-0391">Immunity</keyword>